<comment type="caution">
    <text evidence="1">The sequence shown here is derived from an EMBL/GenBank/DDBJ whole genome shotgun (WGS) entry which is preliminary data.</text>
</comment>
<sequence length="253" mass="28917">MTSTKQQNISTVMNHIDELDTIIIHQKRGTKDTKSVNYKVIRSKEENRDTISVNYVEDENVNKDDSTTKQEKEDLFIYLKDDHEGLLLEVRLTELSCRRRILKVDSPNGVKLGYVKKGRFSGYEICDSNHISLFRFKLKSRNNEYMAEVKDAKTGKLTAILTQYEVEPDIQSFMIKYRLLETSTQLGEDVVGRYLNEGVVWPPLLKGTVFTIAAVDNIDHNPSTTTSKSSFHGTGISIFQHPMKEGSVNFTNK</sequence>
<dbReference type="EMBL" id="UYJE01001104">
    <property type="protein sequence ID" value="VDH99163.1"/>
    <property type="molecule type" value="Genomic_DNA"/>
</dbReference>
<gene>
    <name evidence="1" type="ORF">MGAL_10B010277</name>
</gene>
<dbReference type="AlphaFoldDB" id="A0A8B6C4W8"/>
<dbReference type="PANTHER" id="PTHR47018:SF1">
    <property type="entry name" value="TESMIN_TSO1-LIKE CXC DOMAIN-CONTAINING PROTEIN"/>
    <property type="match status" value="1"/>
</dbReference>
<accession>A0A8B6C4W8</accession>
<dbReference type="Proteomes" id="UP000596742">
    <property type="component" value="Unassembled WGS sequence"/>
</dbReference>
<keyword evidence="2" id="KW-1185">Reference proteome</keyword>
<dbReference type="PANTHER" id="PTHR47018">
    <property type="entry name" value="CXC DOMAIN-CONTAINING PROTEIN-RELATED"/>
    <property type="match status" value="1"/>
</dbReference>
<proteinExistence type="predicted"/>
<dbReference type="OrthoDB" id="10328307at2759"/>
<evidence type="ECO:0000313" key="1">
    <source>
        <dbReference type="EMBL" id="VDH99163.1"/>
    </source>
</evidence>
<name>A0A8B6C4W8_MYTGA</name>
<organism evidence="1 2">
    <name type="scientific">Mytilus galloprovincialis</name>
    <name type="common">Mediterranean mussel</name>
    <dbReference type="NCBI Taxonomy" id="29158"/>
    <lineage>
        <taxon>Eukaryota</taxon>
        <taxon>Metazoa</taxon>
        <taxon>Spiralia</taxon>
        <taxon>Lophotrochozoa</taxon>
        <taxon>Mollusca</taxon>
        <taxon>Bivalvia</taxon>
        <taxon>Autobranchia</taxon>
        <taxon>Pteriomorphia</taxon>
        <taxon>Mytilida</taxon>
        <taxon>Mytiloidea</taxon>
        <taxon>Mytilidae</taxon>
        <taxon>Mytilinae</taxon>
        <taxon>Mytilus</taxon>
    </lineage>
</organism>
<protein>
    <submittedName>
        <fullName evidence="1">Uncharacterized protein</fullName>
    </submittedName>
</protein>
<reference evidence="1" key="1">
    <citation type="submission" date="2018-11" db="EMBL/GenBank/DDBJ databases">
        <authorList>
            <person name="Alioto T."/>
            <person name="Alioto T."/>
        </authorList>
    </citation>
    <scope>NUCLEOTIDE SEQUENCE</scope>
</reference>
<evidence type="ECO:0000313" key="2">
    <source>
        <dbReference type="Proteomes" id="UP000596742"/>
    </source>
</evidence>